<accession>A0ABQ1YCH3</accession>
<dbReference type="Proteomes" id="UP000600214">
    <property type="component" value="Unassembled WGS sequence"/>
</dbReference>
<evidence type="ECO:0000313" key="2">
    <source>
        <dbReference type="Proteomes" id="UP000600214"/>
    </source>
</evidence>
<name>A0ABQ1YCH3_9BACT</name>
<organism evidence="1 2">
    <name type="scientific">Dyadobacter endophyticus</name>
    <dbReference type="NCBI Taxonomy" id="1749036"/>
    <lineage>
        <taxon>Bacteria</taxon>
        <taxon>Pseudomonadati</taxon>
        <taxon>Bacteroidota</taxon>
        <taxon>Cytophagia</taxon>
        <taxon>Cytophagales</taxon>
        <taxon>Spirosomataceae</taxon>
        <taxon>Dyadobacter</taxon>
    </lineage>
</organism>
<dbReference type="EMBL" id="BMIA01000001">
    <property type="protein sequence ID" value="GGH20259.1"/>
    <property type="molecule type" value="Genomic_DNA"/>
</dbReference>
<protein>
    <recommendedName>
        <fullName evidence="3">Mobilization protein</fullName>
    </recommendedName>
</protein>
<comment type="caution">
    <text evidence="1">The sequence shown here is derived from an EMBL/GenBank/DDBJ whole genome shotgun (WGS) entry which is preliminary data.</text>
</comment>
<evidence type="ECO:0000313" key="1">
    <source>
        <dbReference type="EMBL" id="GGH20259.1"/>
    </source>
</evidence>
<evidence type="ECO:0008006" key="3">
    <source>
        <dbReference type="Google" id="ProtNLM"/>
    </source>
</evidence>
<dbReference type="RefSeq" id="WP_188927534.1">
    <property type="nucleotide sequence ID" value="NZ_BMIA01000001.1"/>
</dbReference>
<gene>
    <name evidence="1" type="ORF">GCM10007423_00570</name>
</gene>
<proteinExistence type="predicted"/>
<reference evidence="2" key="1">
    <citation type="journal article" date="2019" name="Int. J. Syst. Evol. Microbiol.">
        <title>The Global Catalogue of Microorganisms (GCM) 10K type strain sequencing project: providing services to taxonomists for standard genome sequencing and annotation.</title>
        <authorList>
            <consortium name="The Broad Institute Genomics Platform"/>
            <consortium name="The Broad Institute Genome Sequencing Center for Infectious Disease"/>
            <person name="Wu L."/>
            <person name="Ma J."/>
        </authorList>
    </citation>
    <scope>NUCLEOTIDE SEQUENCE [LARGE SCALE GENOMIC DNA]</scope>
    <source>
        <strain evidence="2">CGMCC 1.15288</strain>
    </source>
</reference>
<sequence>MKEPVPNQSRTVYFQVEISQYELLKDRCSRTTCRSLAEYLRKLILSEPVTVNHRNASLEDLITELSLTRRQLSDAIQIFEQSAQKVSASPHQQLTAVWLNEHEKDRARIVVLIDQVYQHCKKTALVWLQ</sequence>
<keyword evidence="2" id="KW-1185">Reference proteome</keyword>